<feature type="transmembrane region" description="Helical" evidence="5">
    <location>
        <begin position="273"/>
        <end position="295"/>
    </location>
</feature>
<dbReference type="GO" id="GO:1902600">
    <property type="term" value="P:proton transmembrane transport"/>
    <property type="evidence" value="ECO:0007669"/>
    <property type="project" value="InterPro"/>
</dbReference>
<name>A0A9D9DWK2_9FIRM</name>
<evidence type="ECO:0000313" key="8">
    <source>
        <dbReference type="Proteomes" id="UP000823611"/>
    </source>
</evidence>
<dbReference type="Proteomes" id="UP000823611">
    <property type="component" value="Unassembled WGS sequence"/>
</dbReference>
<keyword evidence="2 5" id="KW-0812">Transmembrane</keyword>
<feature type="transmembrane region" description="Helical" evidence="5">
    <location>
        <begin position="26"/>
        <end position="45"/>
    </location>
</feature>
<keyword evidence="4 5" id="KW-0472">Membrane</keyword>
<evidence type="ECO:0000256" key="2">
    <source>
        <dbReference type="ARBA" id="ARBA00022692"/>
    </source>
</evidence>
<evidence type="ECO:0000259" key="6">
    <source>
        <dbReference type="Pfam" id="PF00999"/>
    </source>
</evidence>
<dbReference type="InterPro" id="IPR051843">
    <property type="entry name" value="CPA1_transporter"/>
</dbReference>
<sequence length="394" mass="41870">MLLSLALIFILGIVLGGIFSRLKIPSILGMLVSGIILGPYALNLISPKILDISAELRQIALIIILTRAGLALDINSLKKVGKSAVLMCFVPATFEMLAFILIAPHILGINIIESAIMGAVMSAVSPAVIVPRMLKLIDEKVGTKKGIPQLIMAGASVDDIFVIVLFTAFLSMAEGGSFSPAVLLSIPISILTGVFVGVVVGLFIEKIFRCIHIRDSVKVLLILSVSFIFTEAQSFIENYVAFSGLLAVMSLSGTIYFKNKVLAKRLSDKFNRLWVGGEILLFVLVGASVNISYAISSGLGVVLVILIALVFRTFGVLISVSGSNLNIKEKLFCMIAYMPKATVQAGIGSIPLSMGLACGNIVLTGAIMAILITAPLGAVLIDCNYKKLLLSDKK</sequence>
<feature type="transmembrane region" description="Helical" evidence="5">
    <location>
        <begin position="239"/>
        <end position="257"/>
    </location>
</feature>
<feature type="transmembrane region" description="Helical" evidence="5">
    <location>
        <begin position="109"/>
        <end position="130"/>
    </location>
</feature>
<proteinExistence type="predicted"/>
<dbReference type="GO" id="GO:0016020">
    <property type="term" value="C:membrane"/>
    <property type="evidence" value="ECO:0007669"/>
    <property type="project" value="UniProtKB-SubCell"/>
</dbReference>
<comment type="subcellular location">
    <subcellularLocation>
        <location evidence="1">Membrane</location>
        <topology evidence="1">Multi-pass membrane protein</topology>
    </subcellularLocation>
</comment>
<dbReference type="InterPro" id="IPR038770">
    <property type="entry name" value="Na+/solute_symporter_sf"/>
</dbReference>
<evidence type="ECO:0000256" key="3">
    <source>
        <dbReference type="ARBA" id="ARBA00022989"/>
    </source>
</evidence>
<protein>
    <submittedName>
        <fullName evidence="7">Cation:proton antiporter</fullName>
    </submittedName>
</protein>
<evidence type="ECO:0000256" key="1">
    <source>
        <dbReference type="ARBA" id="ARBA00004141"/>
    </source>
</evidence>
<feature type="transmembrane region" description="Helical" evidence="5">
    <location>
        <begin position="301"/>
        <end position="320"/>
    </location>
</feature>
<dbReference type="AlphaFoldDB" id="A0A9D9DWK2"/>
<reference evidence="7" key="1">
    <citation type="submission" date="2020-10" db="EMBL/GenBank/DDBJ databases">
        <authorList>
            <person name="Gilroy R."/>
        </authorList>
    </citation>
    <scope>NUCLEOTIDE SEQUENCE</scope>
    <source>
        <strain evidence="7">F6-4510</strain>
    </source>
</reference>
<accession>A0A9D9DWK2</accession>
<feature type="transmembrane region" description="Helical" evidence="5">
    <location>
        <begin position="360"/>
        <end position="381"/>
    </location>
</feature>
<dbReference type="GO" id="GO:0015297">
    <property type="term" value="F:antiporter activity"/>
    <property type="evidence" value="ECO:0007669"/>
    <property type="project" value="InterPro"/>
</dbReference>
<dbReference type="InterPro" id="IPR006153">
    <property type="entry name" value="Cation/H_exchanger_TM"/>
</dbReference>
<feature type="domain" description="Cation/H+ exchanger transmembrane" evidence="6">
    <location>
        <begin position="12"/>
        <end position="378"/>
    </location>
</feature>
<gene>
    <name evidence="7" type="ORF">IAC55_00655</name>
</gene>
<feature type="transmembrane region" description="Helical" evidence="5">
    <location>
        <begin position="150"/>
        <end position="170"/>
    </location>
</feature>
<comment type="caution">
    <text evidence="7">The sequence shown here is derived from an EMBL/GenBank/DDBJ whole genome shotgun (WGS) entry which is preliminary data.</text>
</comment>
<dbReference type="Pfam" id="PF00999">
    <property type="entry name" value="Na_H_Exchanger"/>
    <property type="match status" value="1"/>
</dbReference>
<feature type="transmembrane region" description="Helical" evidence="5">
    <location>
        <begin position="216"/>
        <end position="233"/>
    </location>
</feature>
<evidence type="ECO:0000256" key="4">
    <source>
        <dbReference type="ARBA" id="ARBA00023136"/>
    </source>
</evidence>
<evidence type="ECO:0000256" key="5">
    <source>
        <dbReference type="SAM" id="Phobius"/>
    </source>
</evidence>
<dbReference type="Gene3D" id="1.20.1530.20">
    <property type="match status" value="1"/>
</dbReference>
<feature type="transmembrane region" description="Helical" evidence="5">
    <location>
        <begin position="84"/>
        <end position="103"/>
    </location>
</feature>
<dbReference type="EMBL" id="JADIMX010000013">
    <property type="protein sequence ID" value="MBO8433816.1"/>
    <property type="molecule type" value="Genomic_DNA"/>
</dbReference>
<dbReference type="PANTHER" id="PTHR31102">
    <property type="match status" value="1"/>
</dbReference>
<feature type="transmembrane region" description="Helical" evidence="5">
    <location>
        <begin position="182"/>
        <end position="204"/>
    </location>
</feature>
<keyword evidence="3 5" id="KW-1133">Transmembrane helix</keyword>
<dbReference type="PANTHER" id="PTHR31102:SF1">
    <property type="entry name" value="CATION_H+ EXCHANGER DOMAIN-CONTAINING PROTEIN"/>
    <property type="match status" value="1"/>
</dbReference>
<organism evidence="7 8">
    <name type="scientific">Candidatus Fimicola merdigallinarum</name>
    <dbReference type="NCBI Taxonomy" id="2840819"/>
    <lineage>
        <taxon>Bacteria</taxon>
        <taxon>Bacillati</taxon>
        <taxon>Bacillota</taxon>
        <taxon>Clostridia</taxon>
        <taxon>Lachnospirales</taxon>
        <taxon>Lachnospiraceae</taxon>
        <taxon>Lachnospiraceae incertae sedis</taxon>
        <taxon>Candidatus Fimicola</taxon>
    </lineage>
</organism>
<evidence type="ECO:0000313" key="7">
    <source>
        <dbReference type="EMBL" id="MBO8433816.1"/>
    </source>
</evidence>
<reference evidence="7" key="2">
    <citation type="journal article" date="2021" name="PeerJ">
        <title>Extensive microbial diversity within the chicken gut microbiome revealed by metagenomics and culture.</title>
        <authorList>
            <person name="Gilroy R."/>
            <person name="Ravi A."/>
            <person name="Getino M."/>
            <person name="Pursley I."/>
            <person name="Horton D.L."/>
            <person name="Alikhan N.F."/>
            <person name="Baker D."/>
            <person name="Gharbi K."/>
            <person name="Hall N."/>
            <person name="Watson M."/>
            <person name="Adriaenssens E.M."/>
            <person name="Foster-Nyarko E."/>
            <person name="Jarju S."/>
            <person name="Secka A."/>
            <person name="Antonio M."/>
            <person name="Oren A."/>
            <person name="Chaudhuri R.R."/>
            <person name="La Ragione R."/>
            <person name="Hildebrand F."/>
            <person name="Pallen M.J."/>
        </authorList>
    </citation>
    <scope>NUCLEOTIDE SEQUENCE</scope>
    <source>
        <strain evidence="7">F6-4510</strain>
    </source>
</reference>